<sequence length="315" mass="33693">MAQFSPQDLADHLKNGLLSFPATAFNADLSLNEDGYRSHIEWQSSYDVAGLFAAGGTGEGFSLSPDEAARVVELAVASSRPEVPVLASAGGPTVQAVRNVRDAEAAGAEGVLVLPPYLTECDQDGLYQHVSAICEATNIGVIVYNRANAIYSAETVARLADSHANFIGFKDAIGDIEHLTKVYAKNGDRLFYLGGLPTAETFALPLLQLGMSTYSSAMFNFVPEFALDFYADVRAQNREAVTEKLNRFVLPYLDIRDRGKGYGVSIVKGGLKAIGRDAGPVRPPLHDLSEKDVADIAELISAANIQPQTNLKIGA</sequence>
<evidence type="ECO:0000313" key="7">
    <source>
        <dbReference type="EMBL" id="UVI36340.1"/>
    </source>
</evidence>
<comment type="similarity">
    <text evidence="3 5 6">Belongs to the DapA family.</text>
</comment>
<evidence type="ECO:0000256" key="6">
    <source>
        <dbReference type="PIRNR" id="PIRNR001365"/>
    </source>
</evidence>
<dbReference type="Proteomes" id="UP001064879">
    <property type="component" value="Chromosome"/>
</dbReference>
<dbReference type="GO" id="GO:0047448">
    <property type="term" value="F:5-dehydro-4-deoxyglucarate dehydratase activity"/>
    <property type="evidence" value="ECO:0007669"/>
    <property type="project" value="UniProtKB-EC"/>
</dbReference>
<dbReference type="NCBIfam" id="TIGR03249">
    <property type="entry name" value="KdgD"/>
    <property type="match status" value="1"/>
</dbReference>
<dbReference type="HAMAP" id="MF_00694">
    <property type="entry name" value="KDGDH"/>
    <property type="match status" value="1"/>
</dbReference>
<evidence type="ECO:0000256" key="5">
    <source>
        <dbReference type="HAMAP-Rule" id="MF_00694"/>
    </source>
</evidence>
<dbReference type="PANTHER" id="PTHR12128:SF19">
    <property type="entry name" value="5-DEHYDRO-4-DEOXYGLUCARATE DEHYDRATASE 2-RELATED"/>
    <property type="match status" value="1"/>
</dbReference>
<dbReference type="InterPro" id="IPR017655">
    <property type="entry name" value="Dehydro-deoxyglucarate_dehyd"/>
</dbReference>
<dbReference type="CDD" id="cd00951">
    <property type="entry name" value="KDGDH"/>
    <property type="match status" value="1"/>
</dbReference>
<comment type="pathway">
    <text evidence="2 5">Carbohydrate acid metabolism; D-glucarate degradation; 2,5-dioxopentanoate from D-glucarate: step 2/2.</text>
</comment>
<dbReference type="Pfam" id="PF00701">
    <property type="entry name" value="DHDPS"/>
    <property type="match status" value="1"/>
</dbReference>
<dbReference type="EMBL" id="CP093443">
    <property type="protein sequence ID" value="UVI36340.1"/>
    <property type="molecule type" value="Genomic_DNA"/>
</dbReference>
<evidence type="ECO:0000256" key="2">
    <source>
        <dbReference type="ARBA" id="ARBA00004983"/>
    </source>
</evidence>
<dbReference type="SMART" id="SM01130">
    <property type="entry name" value="DHDPS"/>
    <property type="match status" value="1"/>
</dbReference>
<protein>
    <recommendedName>
        <fullName evidence="5">Probable 5-dehydro-4-deoxyglucarate dehydratase</fullName>
        <ecNumber evidence="5">4.2.1.41</ecNumber>
    </recommendedName>
    <alternativeName>
        <fullName evidence="5">5-keto-4-deoxy-glucarate dehydratase</fullName>
        <shortName evidence="5">KDGDH</shortName>
    </alternativeName>
</protein>
<dbReference type="RefSeq" id="WP_265418941.1">
    <property type="nucleotide sequence ID" value="NZ_CP093443.1"/>
</dbReference>
<dbReference type="InterPro" id="IPR013785">
    <property type="entry name" value="Aldolase_TIM"/>
</dbReference>
<dbReference type="SUPFAM" id="SSF51569">
    <property type="entry name" value="Aldolase"/>
    <property type="match status" value="1"/>
</dbReference>
<dbReference type="InterPro" id="IPR002220">
    <property type="entry name" value="DapA-like"/>
</dbReference>
<dbReference type="NCBIfam" id="NF002958">
    <property type="entry name" value="PRK03620.1"/>
    <property type="match status" value="1"/>
</dbReference>
<keyword evidence="8" id="KW-1185">Reference proteome</keyword>
<proteinExistence type="inferred from homology"/>
<evidence type="ECO:0000256" key="1">
    <source>
        <dbReference type="ARBA" id="ARBA00001446"/>
    </source>
</evidence>
<dbReference type="Gene3D" id="3.20.20.70">
    <property type="entry name" value="Aldolase class I"/>
    <property type="match status" value="1"/>
</dbReference>
<organism evidence="7 8">
    <name type="scientific">Brevibacterium spongiae</name>
    <dbReference type="NCBI Taxonomy" id="2909672"/>
    <lineage>
        <taxon>Bacteria</taxon>
        <taxon>Bacillati</taxon>
        <taxon>Actinomycetota</taxon>
        <taxon>Actinomycetes</taxon>
        <taxon>Micrococcales</taxon>
        <taxon>Brevibacteriaceae</taxon>
        <taxon>Brevibacterium</taxon>
    </lineage>
</organism>
<evidence type="ECO:0000256" key="3">
    <source>
        <dbReference type="ARBA" id="ARBA00007592"/>
    </source>
</evidence>
<dbReference type="PANTHER" id="PTHR12128">
    <property type="entry name" value="DIHYDRODIPICOLINATE SYNTHASE"/>
    <property type="match status" value="1"/>
</dbReference>
<dbReference type="PIRSF" id="PIRSF001365">
    <property type="entry name" value="DHDPS"/>
    <property type="match status" value="1"/>
</dbReference>
<reference evidence="7" key="1">
    <citation type="submission" date="2022-03" db="EMBL/GenBank/DDBJ databases">
        <title>Brevibacterium spongiae sp. nov., isolated from marine sponge.</title>
        <authorList>
            <person name="Li Z."/>
            <person name="Zhang M."/>
        </authorList>
    </citation>
    <scope>NUCLEOTIDE SEQUENCE</scope>
    <source>
        <strain evidence="7">WHS-Z9</strain>
    </source>
</reference>
<evidence type="ECO:0000256" key="4">
    <source>
        <dbReference type="ARBA" id="ARBA00023239"/>
    </source>
</evidence>
<comment type="catalytic activity">
    <reaction evidence="1 5">
        <text>5-dehydro-4-deoxy-D-glucarate + H(+) = 2,5-dioxopentanoate + CO2 + H2O</text>
        <dbReference type="Rhea" id="RHEA:24608"/>
        <dbReference type="ChEBI" id="CHEBI:15377"/>
        <dbReference type="ChEBI" id="CHEBI:15378"/>
        <dbReference type="ChEBI" id="CHEBI:16526"/>
        <dbReference type="ChEBI" id="CHEBI:42819"/>
        <dbReference type="ChEBI" id="CHEBI:58136"/>
        <dbReference type="EC" id="4.2.1.41"/>
    </reaction>
</comment>
<evidence type="ECO:0000313" key="8">
    <source>
        <dbReference type="Proteomes" id="UP001064879"/>
    </source>
</evidence>
<accession>A0ABY5SPV1</accession>
<name>A0ABY5SPV1_9MICO</name>
<keyword evidence="4 5" id="KW-0456">Lyase</keyword>
<dbReference type="PRINTS" id="PR00146">
    <property type="entry name" value="DHPICSNTHASE"/>
</dbReference>
<gene>
    <name evidence="7" type="primary">kdgD</name>
    <name evidence="7" type="ORF">L1F31_01335</name>
</gene>
<dbReference type="EC" id="4.2.1.41" evidence="5"/>